<feature type="transmembrane region" description="Helical" evidence="2">
    <location>
        <begin position="20"/>
        <end position="40"/>
    </location>
</feature>
<organism evidence="3 4">
    <name type="scientific">Fusarium irregulare</name>
    <dbReference type="NCBI Taxonomy" id="2494466"/>
    <lineage>
        <taxon>Eukaryota</taxon>
        <taxon>Fungi</taxon>
        <taxon>Dikarya</taxon>
        <taxon>Ascomycota</taxon>
        <taxon>Pezizomycotina</taxon>
        <taxon>Sordariomycetes</taxon>
        <taxon>Hypocreomycetidae</taxon>
        <taxon>Hypocreales</taxon>
        <taxon>Nectriaceae</taxon>
        <taxon>Fusarium</taxon>
        <taxon>Fusarium incarnatum-equiseti species complex</taxon>
    </lineage>
</organism>
<dbReference type="AlphaFoldDB" id="A0A9W8Q176"/>
<evidence type="ECO:0000313" key="3">
    <source>
        <dbReference type="EMBL" id="KAJ4023846.1"/>
    </source>
</evidence>
<dbReference type="InterPro" id="IPR036259">
    <property type="entry name" value="MFS_trans_sf"/>
</dbReference>
<keyword evidence="2" id="KW-0812">Transmembrane</keyword>
<comment type="caution">
    <text evidence="3">The sequence shown here is derived from an EMBL/GenBank/DDBJ whole genome shotgun (WGS) entry which is preliminary data.</text>
</comment>
<keyword evidence="4" id="KW-1185">Reference proteome</keyword>
<keyword evidence="1" id="KW-0813">Transport</keyword>
<evidence type="ECO:0000256" key="1">
    <source>
        <dbReference type="ARBA" id="ARBA00022448"/>
    </source>
</evidence>
<dbReference type="InterPro" id="IPR050814">
    <property type="entry name" value="Myo-inositol_Transporter"/>
</dbReference>
<dbReference type="Proteomes" id="UP001152130">
    <property type="component" value="Unassembled WGS sequence"/>
</dbReference>
<gene>
    <name evidence="3" type="ORF">NW766_000070</name>
</gene>
<evidence type="ECO:0000313" key="4">
    <source>
        <dbReference type="Proteomes" id="UP001152130"/>
    </source>
</evidence>
<protein>
    <submittedName>
        <fullName evidence="3">Uncharacterized protein</fullName>
    </submittedName>
</protein>
<dbReference type="Gene3D" id="1.20.1250.20">
    <property type="entry name" value="MFS general substrate transporter like domains"/>
    <property type="match status" value="1"/>
</dbReference>
<dbReference type="GO" id="GO:0022857">
    <property type="term" value="F:transmembrane transporter activity"/>
    <property type="evidence" value="ECO:0007669"/>
    <property type="project" value="TreeGrafter"/>
</dbReference>
<feature type="transmembrane region" description="Helical" evidence="2">
    <location>
        <begin position="52"/>
        <end position="71"/>
    </location>
</feature>
<keyword evidence="2" id="KW-1133">Transmembrane helix</keyword>
<evidence type="ECO:0000256" key="2">
    <source>
        <dbReference type="SAM" id="Phobius"/>
    </source>
</evidence>
<reference evidence="3" key="1">
    <citation type="submission" date="2022-10" db="EMBL/GenBank/DDBJ databases">
        <title>Fusarium specimens isolated from Avocado Roots.</title>
        <authorList>
            <person name="Stajich J."/>
            <person name="Roper C."/>
            <person name="Heimlech-Rivalta G."/>
        </authorList>
    </citation>
    <scope>NUCLEOTIDE SEQUENCE</scope>
    <source>
        <strain evidence="3">CF00143</strain>
    </source>
</reference>
<keyword evidence="2" id="KW-0472">Membrane</keyword>
<proteinExistence type="predicted"/>
<name>A0A9W8Q176_9HYPO</name>
<accession>A0A9W8Q176</accession>
<dbReference type="EMBL" id="JAPDHF010000001">
    <property type="protein sequence ID" value="KAJ4023846.1"/>
    <property type="molecule type" value="Genomic_DNA"/>
</dbReference>
<dbReference type="GO" id="GO:0016020">
    <property type="term" value="C:membrane"/>
    <property type="evidence" value="ECO:0007669"/>
    <property type="project" value="TreeGrafter"/>
</dbReference>
<dbReference type="PANTHER" id="PTHR48020">
    <property type="entry name" value="PROTON MYO-INOSITOL COTRANSPORTER"/>
    <property type="match status" value="1"/>
</dbReference>
<dbReference type="PANTHER" id="PTHR48020:SF4">
    <property type="entry name" value="SYMPORT, PUTATIVE (AFU_ORTHOLOGUE AFUA_3G11790)-RELATED"/>
    <property type="match status" value="1"/>
</dbReference>
<sequence>MAAAVAYAIGPQDPAGDPKANTPASIAGIIFIYCLLTILLPRINVVFKMAGTLGFFAGLNIVAFVLIFLFVEETKQLTLEELDQVFDNPKSRFAHYQITKRLPFISKKYLLWRRDAERPQAYDEWALENRQGSDWSRRD</sequence>